<dbReference type="PANTHER" id="PTHR34472:SF1">
    <property type="entry name" value="SULFUR CARRIER PROTEIN THIS"/>
    <property type="match status" value="1"/>
</dbReference>
<dbReference type="CDD" id="cd00565">
    <property type="entry name" value="Ubl_ThiS"/>
    <property type="match status" value="1"/>
</dbReference>
<dbReference type="AlphaFoldDB" id="A0A1I5DA73"/>
<dbReference type="InterPro" id="IPR003749">
    <property type="entry name" value="ThiS/MoaD-like"/>
</dbReference>
<dbReference type="Gene3D" id="3.10.20.30">
    <property type="match status" value="1"/>
</dbReference>
<dbReference type="InterPro" id="IPR016155">
    <property type="entry name" value="Mopterin_synth/thiamin_S_b"/>
</dbReference>
<dbReference type="InterPro" id="IPR012675">
    <property type="entry name" value="Beta-grasp_dom_sf"/>
</dbReference>
<reference evidence="1 2" key="1">
    <citation type="submission" date="2016-10" db="EMBL/GenBank/DDBJ databases">
        <authorList>
            <person name="de Groot N.N."/>
        </authorList>
    </citation>
    <scope>NUCLEOTIDE SEQUENCE [LARGE SCALE GENOMIC DNA]</scope>
    <source>
        <strain evidence="1 2">DSM 17794</strain>
    </source>
</reference>
<proteinExistence type="predicted"/>
<dbReference type="OrthoDB" id="1525151at2"/>
<dbReference type="SUPFAM" id="SSF54285">
    <property type="entry name" value="MoaD/ThiS"/>
    <property type="match status" value="1"/>
</dbReference>
<keyword evidence="2" id="KW-1185">Reference proteome</keyword>
<accession>A0A1I5DA73</accession>
<organism evidence="1 2">
    <name type="scientific">Salegentibacter flavus</name>
    <dbReference type="NCBI Taxonomy" id="287099"/>
    <lineage>
        <taxon>Bacteria</taxon>
        <taxon>Pseudomonadati</taxon>
        <taxon>Bacteroidota</taxon>
        <taxon>Flavobacteriia</taxon>
        <taxon>Flavobacteriales</taxon>
        <taxon>Flavobacteriaceae</taxon>
        <taxon>Salegentibacter</taxon>
    </lineage>
</organism>
<dbReference type="RefSeq" id="WP_093411526.1">
    <property type="nucleotide sequence ID" value="NZ_FOVL01000032.1"/>
</dbReference>
<dbReference type="InterPro" id="IPR010035">
    <property type="entry name" value="Thi_S"/>
</dbReference>
<protein>
    <submittedName>
        <fullName evidence="1">Sulfur carrier protein</fullName>
    </submittedName>
</protein>
<evidence type="ECO:0000313" key="1">
    <source>
        <dbReference type="EMBL" id="SFN96149.1"/>
    </source>
</evidence>
<sequence length="67" mass="7374">MITVNVNNTAHTFNSPSNLQNLLTQLNISEKGIAVAVNNQIISRSDWNRRELAEGENILIIRATQGG</sequence>
<dbReference type="Pfam" id="PF02597">
    <property type="entry name" value="ThiS"/>
    <property type="match status" value="1"/>
</dbReference>
<dbReference type="PANTHER" id="PTHR34472">
    <property type="entry name" value="SULFUR CARRIER PROTEIN THIS"/>
    <property type="match status" value="1"/>
</dbReference>
<dbReference type="STRING" id="287099.SAMN05660413_03243"/>
<evidence type="ECO:0000313" key="2">
    <source>
        <dbReference type="Proteomes" id="UP000199153"/>
    </source>
</evidence>
<name>A0A1I5DA73_9FLAO</name>
<dbReference type="EMBL" id="FOVL01000032">
    <property type="protein sequence ID" value="SFN96149.1"/>
    <property type="molecule type" value="Genomic_DNA"/>
</dbReference>
<gene>
    <name evidence="1" type="ORF">SAMN05660413_03243</name>
</gene>
<dbReference type="Proteomes" id="UP000199153">
    <property type="component" value="Unassembled WGS sequence"/>
</dbReference>
<dbReference type="NCBIfam" id="TIGR01683">
    <property type="entry name" value="thiS"/>
    <property type="match status" value="1"/>
</dbReference>